<organism evidence="2 3">
    <name type="scientific">Glarea lozoyensis (strain ATCC 20868 / MF5171)</name>
    <dbReference type="NCBI Taxonomy" id="1116229"/>
    <lineage>
        <taxon>Eukaryota</taxon>
        <taxon>Fungi</taxon>
        <taxon>Dikarya</taxon>
        <taxon>Ascomycota</taxon>
        <taxon>Pezizomycotina</taxon>
        <taxon>Leotiomycetes</taxon>
        <taxon>Helotiales</taxon>
        <taxon>Helotiaceae</taxon>
        <taxon>Glarea</taxon>
    </lineage>
</organism>
<feature type="transmembrane region" description="Helical" evidence="1">
    <location>
        <begin position="61"/>
        <end position="81"/>
    </location>
</feature>
<dbReference type="GeneID" id="19461459"/>
<evidence type="ECO:0000313" key="2">
    <source>
        <dbReference type="EMBL" id="EPE26489.1"/>
    </source>
</evidence>
<keyword evidence="1" id="KW-0812">Transmembrane</keyword>
<name>S3CMQ1_GLAL2</name>
<dbReference type="OrthoDB" id="5008097at2759"/>
<dbReference type="EMBL" id="KE145370">
    <property type="protein sequence ID" value="EPE26489.1"/>
    <property type="molecule type" value="Genomic_DNA"/>
</dbReference>
<evidence type="ECO:0000313" key="3">
    <source>
        <dbReference type="Proteomes" id="UP000016922"/>
    </source>
</evidence>
<keyword evidence="1" id="KW-0472">Membrane</keyword>
<dbReference type="AlphaFoldDB" id="S3CMQ1"/>
<proteinExistence type="predicted"/>
<keyword evidence="1" id="KW-1133">Transmembrane helix</keyword>
<dbReference type="KEGG" id="glz:GLAREA_02402"/>
<dbReference type="HOGENOM" id="CLU_1073829_0_0_1"/>
<protein>
    <submittedName>
        <fullName evidence="2">Uncharacterized protein</fullName>
    </submittedName>
</protein>
<accession>S3CMQ1</accession>
<keyword evidence="3" id="KW-1185">Reference proteome</keyword>
<evidence type="ECO:0000256" key="1">
    <source>
        <dbReference type="SAM" id="Phobius"/>
    </source>
</evidence>
<dbReference type="RefSeq" id="XP_008085679.1">
    <property type="nucleotide sequence ID" value="XM_008087488.1"/>
</dbReference>
<gene>
    <name evidence="2" type="ORF">GLAREA_02402</name>
</gene>
<reference evidence="2 3" key="1">
    <citation type="journal article" date="2013" name="BMC Genomics">
        <title>Genomics-driven discovery of the pneumocandin biosynthetic gene cluster in the fungus Glarea lozoyensis.</title>
        <authorList>
            <person name="Chen L."/>
            <person name="Yue Q."/>
            <person name="Zhang X."/>
            <person name="Xiang M."/>
            <person name="Wang C."/>
            <person name="Li S."/>
            <person name="Che Y."/>
            <person name="Ortiz-Lopez F.J."/>
            <person name="Bills G.F."/>
            <person name="Liu X."/>
            <person name="An Z."/>
        </authorList>
    </citation>
    <scope>NUCLEOTIDE SEQUENCE [LARGE SCALE GENOMIC DNA]</scope>
    <source>
        <strain evidence="3">ATCC 20868 / MF5171</strain>
    </source>
</reference>
<dbReference type="Proteomes" id="UP000016922">
    <property type="component" value="Unassembled WGS sequence"/>
</dbReference>
<sequence length="259" mass="29993">MANILFDSVDLNASTVFESGETSPGEGLLSKHLRDTHPDWILESEKTSRQKRFSDFSTGSFRLAAVFSILLLGSLTGLTYLQNSYSKPQVEVWIAYPVERSDGPPIQLRIEKSNTTKWLSSHREDLESFAFRIDDQTLVPKELLSTQEVKYQSWFQKFYPQLWDVYRSGEHLDGDYLEAAPSNMIHVDLRFHLSHCVLALRRYWNARESGKHVCSRDLDPGHIEHCLNSLDEWAFPEDGIPPKHNVWLEWITQVCEYET</sequence>